<keyword evidence="3" id="KW-0560">Oxidoreductase</keyword>
<reference evidence="5 6" key="1">
    <citation type="submission" date="2015-07" db="EMBL/GenBank/DDBJ databases">
        <title>Comparative genomics of the Sigatoka disease complex on banana suggests a link between parallel evolutionary changes in Pseudocercospora fijiensis and Pseudocercospora eumusae and increased virulence on the banana host.</title>
        <authorList>
            <person name="Chang T.-C."/>
            <person name="Salvucci A."/>
            <person name="Crous P.W."/>
            <person name="Stergiopoulos I."/>
        </authorList>
    </citation>
    <scope>NUCLEOTIDE SEQUENCE [LARGE SCALE GENOMIC DNA]</scope>
    <source>
        <strain evidence="5 6">CBS 114824</strain>
    </source>
</reference>
<evidence type="ECO:0000256" key="3">
    <source>
        <dbReference type="ARBA" id="ARBA00023002"/>
    </source>
</evidence>
<evidence type="ECO:0000259" key="4">
    <source>
        <dbReference type="Pfam" id="PF13460"/>
    </source>
</evidence>
<dbReference type="InterPro" id="IPR036291">
    <property type="entry name" value="NAD(P)-bd_dom_sf"/>
</dbReference>
<dbReference type="STRING" id="321146.A0A139HS34"/>
<feature type="domain" description="NAD(P)-binding" evidence="4">
    <location>
        <begin position="46"/>
        <end position="133"/>
    </location>
</feature>
<dbReference type="SUPFAM" id="SSF51735">
    <property type="entry name" value="NAD(P)-binding Rossmann-fold domains"/>
    <property type="match status" value="1"/>
</dbReference>
<keyword evidence="6" id="KW-1185">Reference proteome</keyword>
<sequence length="319" mass="35614">MIRKLLRTSTIQQTQKQQASTSTMAKFASRKPAGYKNIVHNVAIVGAGGQVGTHITNALLSQGKHHIPAITRPESTNKLPNVHTIKKVDQSNHAEFVNAPKGQDILILTLPAGNQRDAQTTVVDAAVEVGVKYIMPNEWGGDCPNESLANDVLIDAAAKRVRDCINLACTKARYGFDFGEKKIVFFDDGNTKITSTWPQTGRAVAKLFALPILPKDELDFRDDALIIKFFTVLHRDMFDFVLRVTGDKESNWKLIHEDAKERFERFVDVMEKGNVVGFAMTLYTAVFCRNGGGDLSERIVNRESLDCRRRILMNRPKSD</sequence>
<evidence type="ECO:0000313" key="5">
    <source>
        <dbReference type="EMBL" id="KXT05270.1"/>
    </source>
</evidence>
<name>A0A139HS34_9PEZI</name>
<organism evidence="5 6">
    <name type="scientific">Pseudocercospora eumusae</name>
    <dbReference type="NCBI Taxonomy" id="321146"/>
    <lineage>
        <taxon>Eukaryota</taxon>
        <taxon>Fungi</taxon>
        <taxon>Dikarya</taxon>
        <taxon>Ascomycota</taxon>
        <taxon>Pezizomycotina</taxon>
        <taxon>Dothideomycetes</taxon>
        <taxon>Dothideomycetidae</taxon>
        <taxon>Mycosphaerellales</taxon>
        <taxon>Mycosphaerellaceae</taxon>
        <taxon>Pseudocercospora</taxon>
    </lineage>
</organism>
<comment type="similarity">
    <text evidence="1">Belongs to the NmrA-type oxidoreductase family. Isoflavone reductase subfamily.</text>
</comment>
<dbReference type="PANTHER" id="PTHR47706:SF7">
    <property type="entry name" value="CIPA-LIKE, PUTATIVE (AFU_ORTHOLOGUE AFUA_1G01630)-RELATED"/>
    <property type="match status" value="1"/>
</dbReference>
<dbReference type="PANTHER" id="PTHR47706">
    <property type="entry name" value="NMRA-LIKE FAMILY PROTEIN"/>
    <property type="match status" value="1"/>
</dbReference>
<gene>
    <name evidence="5" type="ORF">AC578_8367</name>
</gene>
<accession>A0A139HS34</accession>
<dbReference type="OrthoDB" id="419598at2759"/>
<dbReference type="EMBL" id="LFZN01000014">
    <property type="protein sequence ID" value="KXT05270.1"/>
    <property type="molecule type" value="Genomic_DNA"/>
</dbReference>
<proteinExistence type="inferred from homology"/>
<comment type="caution">
    <text evidence="5">The sequence shown here is derived from an EMBL/GenBank/DDBJ whole genome shotgun (WGS) entry which is preliminary data.</text>
</comment>
<dbReference type="AlphaFoldDB" id="A0A139HS34"/>
<evidence type="ECO:0000256" key="2">
    <source>
        <dbReference type="ARBA" id="ARBA00022857"/>
    </source>
</evidence>
<protein>
    <recommendedName>
        <fullName evidence="4">NAD(P)-binding domain-containing protein</fullName>
    </recommendedName>
</protein>
<dbReference type="InterPro" id="IPR051609">
    <property type="entry name" value="NmrA/Isoflavone_reductase-like"/>
</dbReference>
<dbReference type="Gene3D" id="3.40.50.720">
    <property type="entry name" value="NAD(P)-binding Rossmann-like Domain"/>
    <property type="match status" value="1"/>
</dbReference>
<evidence type="ECO:0000313" key="6">
    <source>
        <dbReference type="Proteomes" id="UP000070133"/>
    </source>
</evidence>
<dbReference type="GO" id="GO:0016491">
    <property type="term" value="F:oxidoreductase activity"/>
    <property type="evidence" value="ECO:0007669"/>
    <property type="project" value="UniProtKB-KW"/>
</dbReference>
<dbReference type="Proteomes" id="UP000070133">
    <property type="component" value="Unassembled WGS sequence"/>
</dbReference>
<dbReference type="InterPro" id="IPR016040">
    <property type="entry name" value="NAD(P)-bd_dom"/>
</dbReference>
<dbReference type="Pfam" id="PF13460">
    <property type="entry name" value="NAD_binding_10"/>
    <property type="match status" value="1"/>
</dbReference>
<evidence type="ECO:0000256" key="1">
    <source>
        <dbReference type="ARBA" id="ARBA00005725"/>
    </source>
</evidence>
<keyword evidence="2" id="KW-0521">NADP</keyword>